<keyword evidence="2" id="KW-1133">Transmembrane helix</keyword>
<feature type="coiled-coil region" evidence="1">
    <location>
        <begin position="15"/>
        <end position="42"/>
    </location>
</feature>
<dbReference type="GeneID" id="17286590"/>
<name>A0A0D3KZY5_EMIH1</name>
<organism evidence="3 4">
    <name type="scientific">Emiliania huxleyi (strain CCMP1516)</name>
    <dbReference type="NCBI Taxonomy" id="280463"/>
    <lineage>
        <taxon>Eukaryota</taxon>
        <taxon>Haptista</taxon>
        <taxon>Haptophyta</taxon>
        <taxon>Prymnesiophyceae</taxon>
        <taxon>Isochrysidales</taxon>
        <taxon>Noelaerhabdaceae</taxon>
        <taxon>Emiliania</taxon>
    </lineage>
</organism>
<sequence length="145" mass="15470">MANTYAAYSLDEESEERLRQDLEQMLERCTAMEHALAENQERLLRVARDRERDLADLSRNVACNVAEAAAAISEAQGSPLPLLSANGTIAAANPADLPVAVCSALRACKESIVRMPLKGLGPRLAATLSSAGFALGWLVVGYTLA</sequence>
<accession>A0A0D3KZY5</accession>
<evidence type="ECO:0000313" key="3">
    <source>
        <dbReference type="EnsemblProtists" id="EOD41320"/>
    </source>
</evidence>
<keyword evidence="4" id="KW-1185">Reference proteome</keyword>
<evidence type="ECO:0000256" key="1">
    <source>
        <dbReference type="SAM" id="Coils"/>
    </source>
</evidence>
<evidence type="ECO:0000256" key="2">
    <source>
        <dbReference type="SAM" id="Phobius"/>
    </source>
</evidence>
<feature type="transmembrane region" description="Helical" evidence="2">
    <location>
        <begin position="124"/>
        <end position="144"/>
    </location>
</feature>
<dbReference type="Proteomes" id="UP000013827">
    <property type="component" value="Unassembled WGS sequence"/>
</dbReference>
<dbReference type="PaxDb" id="2903-EOD41320"/>
<dbReference type="KEGG" id="ehx:EMIHUDRAFT_199635"/>
<protein>
    <submittedName>
        <fullName evidence="3">Uncharacterized protein</fullName>
    </submittedName>
</protein>
<keyword evidence="2" id="KW-0472">Membrane</keyword>
<dbReference type="AlphaFoldDB" id="A0A0D3KZY5"/>
<keyword evidence="1" id="KW-0175">Coiled coil</keyword>
<keyword evidence="2" id="KW-0812">Transmembrane</keyword>
<dbReference type="RefSeq" id="XP_005793749.1">
    <property type="nucleotide sequence ID" value="XM_005793692.1"/>
</dbReference>
<dbReference type="EnsemblProtists" id="EOD41320">
    <property type="protein sequence ID" value="EOD41320"/>
    <property type="gene ID" value="EMIHUDRAFT_199635"/>
</dbReference>
<evidence type="ECO:0000313" key="4">
    <source>
        <dbReference type="Proteomes" id="UP000013827"/>
    </source>
</evidence>
<reference evidence="3" key="2">
    <citation type="submission" date="2024-10" db="UniProtKB">
        <authorList>
            <consortium name="EnsemblProtists"/>
        </authorList>
    </citation>
    <scope>IDENTIFICATION</scope>
</reference>
<dbReference type="HOGENOM" id="CLU_1790517_0_0_1"/>
<proteinExistence type="predicted"/>
<reference evidence="4" key="1">
    <citation type="journal article" date="2013" name="Nature">
        <title>Pan genome of the phytoplankton Emiliania underpins its global distribution.</title>
        <authorList>
            <person name="Read B.A."/>
            <person name="Kegel J."/>
            <person name="Klute M.J."/>
            <person name="Kuo A."/>
            <person name="Lefebvre S.C."/>
            <person name="Maumus F."/>
            <person name="Mayer C."/>
            <person name="Miller J."/>
            <person name="Monier A."/>
            <person name="Salamov A."/>
            <person name="Young J."/>
            <person name="Aguilar M."/>
            <person name="Claverie J.M."/>
            <person name="Frickenhaus S."/>
            <person name="Gonzalez K."/>
            <person name="Herman E.K."/>
            <person name="Lin Y.C."/>
            <person name="Napier J."/>
            <person name="Ogata H."/>
            <person name="Sarno A.F."/>
            <person name="Shmutz J."/>
            <person name="Schroeder D."/>
            <person name="de Vargas C."/>
            <person name="Verret F."/>
            <person name="von Dassow P."/>
            <person name="Valentin K."/>
            <person name="Van de Peer Y."/>
            <person name="Wheeler G."/>
            <person name="Dacks J.B."/>
            <person name="Delwiche C.F."/>
            <person name="Dyhrman S.T."/>
            <person name="Glockner G."/>
            <person name="John U."/>
            <person name="Richards T."/>
            <person name="Worden A.Z."/>
            <person name="Zhang X."/>
            <person name="Grigoriev I.V."/>
            <person name="Allen A.E."/>
            <person name="Bidle K."/>
            <person name="Borodovsky M."/>
            <person name="Bowler C."/>
            <person name="Brownlee C."/>
            <person name="Cock J.M."/>
            <person name="Elias M."/>
            <person name="Gladyshev V.N."/>
            <person name="Groth M."/>
            <person name="Guda C."/>
            <person name="Hadaegh A."/>
            <person name="Iglesias-Rodriguez M.D."/>
            <person name="Jenkins J."/>
            <person name="Jones B.M."/>
            <person name="Lawson T."/>
            <person name="Leese F."/>
            <person name="Lindquist E."/>
            <person name="Lobanov A."/>
            <person name="Lomsadze A."/>
            <person name="Malik S.B."/>
            <person name="Marsh M.E."/>
            <person name="Mackinder L."/>
            <person name="Mock T."/>
            <person name="Mueller-Roeber B."/>
            <person name="Pagarete A."/>
            <person name="Parker M."/>
            <person name="Probert I."/>
            <person name="Quesneville H."/>
            <person name="Raines C."/>
            <person name="Rensing S.A."/>
            <person name="Riano-Pachon D.M."/>
            <person name="Richier S."/>
            <person name="Rokitta S."/>
            <person name="Shiraiwa Y."/>
            <person name="Soanes D.M."/>
            <person name="van der Giezen M."/>
            <person name="Wahlund T.M."/>
            <person name="Williams B."/>
            <person name="Wilson W."/>
            <person name="Wolfe G."/>
            <person name="Wurch L.L."/>
        </authorList>
    </citation>
    <scope>NUCLEOTIDE SEQUENCE</scope>
</reference>